<dbReference type="EMBL" id="CP138348">
    <property type="protein sequence ID" value="WPF89981.1"/>
    <property type="molecule type" value="Genomic_DNA"/>
</dbReference>
<proteinExistence type="predicted"/>
<evidence type="ECO:0000313" key="1">
    <source>
        <dbReference type="EMBL" id="WPF89981.1"/>
    </source>
</evidence>
<dbReference type="SUPFAM" id="SSF53167">
    <property type="entry name" value="Purine and uridine phosphorylases"/>
    <property type="match status" value="1"/>
</dbReference>
<dbReference type="GO" id="GO:0009116">
    <property type="term" value="P:nucleoside metabolic process"/>
    <property type="evidence" value="ECO:0007669"/>
    <property type="project" value="InterPro"/>
</dbReference>
<organism evidence="1">
    <name type="scientific">Cyanobacterium aponinum AL20115</name>
    <dbReference type="NCBI Taxonomy" id="3090662"/>
    <lineage>
        <taxon>Bacteria</taxon>
        <taxon>Bacillati</taxon>
        <taxon>Cyanobacteriota</taxon>
        <taxon>Cyanophyceae</taxon>
        <taxon>Oscillatoriophycideae</taxon>
        <taxon>Chroococcales</taxon>
        <taxon>Geminocystaceae</taxon>
        <taxon>Cyanobacterium</taxon>
    </lineage>
</organism>
<dbReference type="Gene3D" id="3.40.50.1580">
    <property type="entry name" value="Nucleoside phosphorylase domain"/>
    <property type="match status" value="1"/>
</dbReference>
<dbReference type="RefSeq" id="WP_320002120.1">
    <property type="nucleotide sequence ID" value="NZ_CP138348.1"/>
</dbReference>
<protein>
    <recommendedName>
        <fullName evidence="2">Nucleoside phosphorylase domain-containing protein</fullName>
    </recommendedName>
</protein>
<gene>
    <name evidence="1" type="ORF">SAY89_06865</name>
</gene>
<dbReference type="InterPro" id="IPR035994">
    <property type="entry name" value="Nucleoside_phosphorylase_sf"/>
</dbReference>
<evidence type="ECO:0008006" key="2">
    <source>
        <dbReference type="Google" id="ProtNLM"/>
    </source>
</evidence>
<dbReference type="AlphaFoldDB" id="A0AAF1C610"/>
<accession>A0AAF1C610</accession>
<dbReference type="GO" id="GO:0003824">
    <property type="term" value="F:catalytic activity"/>
    <property type="evidence" value="ECO:0007669"/>
    <property type="project" value="InterPro"/>
</dbReference>
<sequence>MTSSKRAMIDYIFVCDGEELKALQKSLFSSDLKSKIFPIPIGINPVNNLLKNSQIPKDKSILLIGLGGSLCPNYSVGDVVIYESCCYLDEGNLVTKNCDSQLNKYLRDKLNCSLVKGLTSNTLINQSSQKKSLFQKTSASIVDMESFALLNYFQSVSVIRVVSDNYDDDLPDLNSAITFDGKLNNRKVAIAFLKEPWKAIKLIKNALISLQKLSAIVQMLKN</sequence>
<name>A0AAF1C610_9CHRO</name>
<reference evidence="1" key="1">
    <citation type="submission" date="2023-11" db="EMBL/GenBank/DDBJ databases">
        <title>Genome sequence of Cyanobacterium aponinum BCRC AL20115.</title>
        <authorList>
            <person name="Chang H.-Y."/>
            <person name="Lin K.-M."/>
            <person name="Hsueh H.-T."/>
            <person name="Chu H.-A."/>
            <person name="Kuo C.-H."/>
        </authorList>
    </citation>
    <scope>NUCLEOTIDE SEQUENCE</scope>
    <source>
        <strain evidence="1">AL20115</strain>
    </source>
</reference>